<name>A0A2H9TJD3_9FUNG</name>
<evidence type="ECO:0000313" key="2">
    <source>
        <dbReference type="Proteomes" id="UP000240830"/>
    </source>
</evidence>
<gene>
    <name evidence="1" type="ORF">PSACC_02354</name>
</gene>
<comment type="caution">
    <text evidence="1">The sequence shown here is derived from an EMBL/GenBank/DDBJ whole genome shotgun (WGS) entry which is preliminary data.</text>
</comment>
<evidence type="ECO:0000313" key="1">
    <source>
        <dbReference type="EMBL" id="PJF17846.1"/>
    </source>
</evidence>
<sequence length="92" mass="10469">MPLPSWQVPTERPPVIRFYDLSGSSGKVAIHGMLSKPENGIYGITFEIVDQITVKVEIWRRAPPGAASKLSKEEFSRIEEFYQVDTYKALRN</sequence>
<reference evidence="1 2" key="1">
    <citation type="submission" date="2016-10" db="EMBL/GenBank/DDBJ databases">
        <title>The genome of Paramicrosporidium saccamoebae is the missing link in understanding Cryptomycota and Microsporidia evolution.</title>
        <authorList>
            <person name="Quandt C.A."/>
            <person name="Beaudet D."/>
            <person name="Corsaro D."/>
            <person name="Michel R."/>
            <person name="Corradi N."/>
            <person name="James T."/>
        </authorList>
    </citation>
    <scope>NUCLEOTIDE SEQUENCE [LARGE SCALE GENOMIC DNA]</scope>
    <source>
        <strain evidence="1 2">KSL3</strain>
    </source>
</reference>
<dbReference type="AlphaFoldDB" id="A0A2H9TJD3"/>
<dbReference type="EMBL" id="MTSL01000157">
    <property type="protein sequence ID" value="PJF17846.1"/>
    <property type="molecule type" value="Genomic_DNA"/>
</dbReference>
<proteinExistence type="predicted"/>
<accession>A0A2H9TJD3</accession>
<dbReference type="Proteomes" id="UP000240830">
    <property type="component" value="Unassembled WGS sequence"/>
</dbReference>
<keyword evidence="2" id="KW-1185">Reference proteome</keyword>
<organism evidence="1 2">
    <name type="scientific">Paramicrosporidium saccamoebae</name>
    <dbReference type="NCBI Taxonomy" id="1246581"/>
    <lineage>
        <taxon>Eukaryota</taxon>
        <taxon>Fungi</taxon>
        <taxon>Fungi incertae sedis</taxon>
        <taxon>Cryptomycota</taxon>
        <taxon>Cryptomycota incertae sedis</taxon>
        <taxon>Paramicrosporidium</taxon>
    </lineage>
</organism>
<protein>
    <submittedName>
        <fullName evidence="1">Uncharacterized protein</fullName>
    </submittedName>
</protein>